<dbReference type="PANTHER" id="PTHR11586">
    <property type="entry name" value="TRNA-AMINOACYLATION COFACTOR ARC1 FAMILY MEMBER"/>
    <property type="match status" value="1"/>
</dbReference>
<dbReference type="Ensembl" id="ENSHCOT00000016446.1">
    <property type="protein sequence ID" value="ENSHCOP00000010133.1"/>
    <property type="gene ID" value="ENSHCOG00000000370.1"/>
</dbReference>
<keyword evidence="5" id="KW-0175">Coiled coil</keyword>
<keyword evidence="8" id="KW-1185">Reference proteome</keyword>
<protein>
    <submittedName>
        <fullName evidence="7">Aminoacyl tRNA synthetase complex interacting multifunctional protein 1b</fullName>
    </submittedName>
</protein>
<accession>A0A3Q2XYF9</accession>
<dbReference type="GO" id="GO:0000049">
    <property type="term" value="F:tRNA binding"/>
    <property type="evidence" value="ECO:0007669"/>
    <property type="project" value="UniProtKB-UniRule"/>
</dbReference>
<feature type="domain" description="TRNA-binding" evidence="6">
    <location>
        <begin position="152"/>
        <end position="253"/>
    </location>
</feature>
<dbReference type="Pfam" id="PF01588">
    <property type="entry name" value="tRNA_bind"/>
    <property type="match status" value="1"/>
</dbReference>
<reference evidence="7" key="2">
    <citation type="submission" date="2025-09" db="UniProtKB">
        <authorList>
            <consortium name="Ensembl"/>
        </authorList>
    </citation>
    <scope>IDENTIFICATION</scope>
</reference>
<proteinExistence type="predicted"/>
<evidence type="ECO:0000259" key="6">
    <source>
        <dbReference type="PROSITE" id="PS50886"/>
    </source>
</evidence>
<dbReference type="InterPro" id="IPR051270">
    <property type="entry name" value="Tyrosine-tRNA_ligase_regulator"/>
</dbReference>
<name>A0A3Q2XYF9_HIPCM</name>
<evidence type="ECO:0000256" key="4">
    <source>
        <dbReference type="PROSITE-ProRule" id="PRU00209"/>
    </source>
</evidence>
<dbReference type="Gene3D" id="2.40.50.140">
    <property type="entry name" value="Nucleic acid-binding proteins"/>
    <property type="match status" value="1"/>
</dbReference>
<keyword evidence="3" id="KW-0648">Protein biosynthesis</keyword>
<dbReference type="Proteomes" id="UP000264820">
    <property type="component" value="Unplaced"/>
</dbReference>
<dbReference type="PROSITE" id="PS50886">
    <property type="entry name" value="TRBD"/>
    <property type="match status" value="1"/>
</dbReference>
<keyword evidence="1 4" id="KW-0820">tRNA-binding</keyword>
<reference evidence="7" key="1">
    <citation type="submission" date="2025-08" db="UniProtKB">
        <authorList>
            <consortium name="Ensembl"/>
        </authorList>
    </citation>
    <scope>IDENTIFICATION</scope>
</reference>
<dbReference type="GeneTree" id="ENSGT00940000154950"/>
<keyword evidence="2 4" id="KW-0694">RNA-binding</keyword>
<evidence type="ECO:0000256" key="3">
    <source>
        <dbReference type="ARBA" id="ARBA00022917"/>
    </source>
</evidence>
<dbReference type="PANTHER" id="PTHR11586:SF42">
    <property type="entry name" value="AMINOACYL TRNA SYNTHASE COMPLEX-INTERACTING MULTIFUNCTIONAL PROTEIN 1"/>
    <property type="match status" value="1"/>
</dbReference>
<feature type="coiled-coil region" evidence="5">
    <location>
        <begin position="60"/>
        <end position="94"/>
    </location>
</feature>
<dbReference type="STRING" id="109280.ENSHCOP00000010133"/>
<evidence type="ECO:0000256" key="2">
    <source>
        <dbReference type="ARBA" id="ARBA00022884"/>
    </source>
</evidence>
<dbReference type="GO" id="GO:0006412">
    <property type="term" value="P:translation"/>
    <property type="evidence" value="ECO:0007669"/>
    <property type="project" value="UniProtKB-KW"/>
</dbReference>
<evidence type="ECO:0000256" key="1">
    <source>
        <dbReference type="ARBA" id="ARBA00022555"/>
    </source>
</evidence>
<sequence length="315" mass="34170">MKLDPEDGGKMVEYFQTHALLAREKARKRFFPQSIPSLEVGGTVTARGLLAVLQASVREQKKLLVENGKLKKDIEELRHELRDKQRRRVGTSARGRLLGKPSSPLCLPFLQAPNSACAPAVVDISQRHRKALFCTAAPEALLPPPPAAPAVDVSRLDLRVGRILGVRRHPRAASLTVHDVDVGEKAPRPVVGKRRPGDQQPLAGSLAVLLCNVKACKVRGAASQARLLRCFRSDGPVELLAPPAGSNPGDRVTFLNYPGEPDRELKAKQRVWDHVQPGLLVDAEGVANYKGCGFQVEGKGLCRAPSITNGTIRCT</sequence>
<evidence type="ECO:0000313" key="7">
    <source>
        <dbReference type="Ensembl" id="ENSHCOP00000010133.1"/>
    </source>
</evidence>
<dbReference type="InterPro" id="IPR002547">
    <property type="entry name" value="tRNA-bd_dom"/>
</dbReference>
<dbReference type="SUPFAM" id="SSF50249">
    <property type="entry name" value="Nucleic acid-binding proteins"/>
    <property type="match status" value="1"/>
</dbReference>
<dbReference type="InterPro" id="IPR012340">
    <property type="entry name" value="NA-bd_OB-fold"/>
</dbReference>
<evidence type="ECO:0000313" key="8">
    <source>
        <dbReference type="Proteomes" id="UP000264820"/>
    </source>
</evidence>
<evidence type="ECO:0000256" key="5">
    <source>
        <dbReference type="SAM" id="Coils"/>
    </source>
</evidence>
<dbReference type="AlphaFoldDB" id="A0A3Q2XYF9"/>
<organism evidence="7 8">
    <name type="scientific">Hippocampus comes</name>
    <name type="common">Tiger tail seahorse</name>
    <dbReference type="NCBI Taxonomy" id="109280"/>
    <lineage>
        <taxon>Eukaryota</taxon>
        <taxon>Metazoa</taxon>
        <taxon>Chordata</taxon>
        <taxon>Craniata</taxon>
        <taxon>Vertebrata</taxon>
        <taxon>Euteleostomi</taxon>
        <taxon>Actinopterygii</taxon>
        <taxon>Neopterygii</taxon>
        <taxon>Teleostei</taxon>
        <taxon>Neoteleostei</taxon>
        <taxon>Acanthomorphata</taxon>
        <taxon>Syngnathiaria</taxon>
        <taxon>Syngnathiformes</taxon>
        <taxon>Syngnathoidei</taxon>
        <taxon>Syngnathidae</taxon>
        <taxon>Hippocampus</taxon>
    </lineage>
</organism>